<dbReference type="Proteomes" id="UP001058461">
    <property type="component" value="Chromosome"/>
</dbReference>
<keyword evidence="2" id="KW-0812">Transmembrane</keyword>
<reference evidence="3" key="1">
    <citation type="submission" date="2021-04" db="EMBL/GenBank/DDBJ databases">
        <title>Oceanospirillales bacteria with DddD are important DMSP degraders in coastal seawater.</title>
        <authorList>
            <person name="Liu J."/>
        </authorList>
    </citation>
    <scope>NUCLEOTIDE SEQUENCE</scope>
    <source>
        <strain evidence="3">D13-1</strain>
    </source>
</reference>
<feature type="transmembrane region" description="Helical" evidence="2">
    <location>
        <begin position="214"/>
        <end position="233"/>
    </location>
</feature>
<feature type="transmembrane region" description="Helical" evidence="2">
    <location>
        <begin position="277"/>
        <end position="294"/>
    </location>
</feature>
<feature type="transmembrane region" description="Helical" evidence="2">
    <location>
        <begin position="245"/>
        <end position="265"/>
    </location>
</feature>
<sequence length="705" mass="79342">MDALNPAVAMHPYYLALRSVPLALHPELEHSVQQARDGRWVVLSLVGGDAHYRCRERVFHWLQQLDGQLTLDDMLGLLAPGPEQDQGLRVLHALYQAGFLDVSPPAQGDGAHWRRRLGSFLMLRLGVQAPEMLVVLLQWLAPRVLRGGAGWCWGLWVLWGLYYAGGQQAALLEHWDSRFLDPSSLLLLYLAYPLLKLVHELAHALALVRWGGRPGQIGVMLMVFVPLPFVDASAAHHFSRRRQRILVGSAGVMAELGLAVAGLLLWSQSNEGVWRDLGFNIAFIGAVSSVLFNGNPLMRFDGYYVLSDALKVHNLNSRSFRYLGSVLRRYIWAFDPVEPIAGNRREAWILGSYGVLAFIYRCFVYYWICYYLLTHFFVLGVILSALAFYLLFLTPVYKATVGICREARTNKKLPRTAFSTALLSGLLGWAVFGYQGNLSWALEAAVQIPPQAQVRAMEAGFVVVPLLAHGSQVEPGARLFELDSAELKMQYRLAQSELSELRRLYHQGLGQGRSESLKWQARLEAKAGELQSLRQRLGNLRVNAQTQGQFVHADLSNRTARFISQGDLVGYVLEPGARLNLIVAVRQLAADLVNLHNPEAEVRFEATPDRVFRARLVRQTAAATHELMDPAFGSDQGGGIPVDIRDDEPRAKERVFYFELELEAPWTENYLPRLAQVKLALPGVTLFEKWTIFWRDRLLTEFGWL</sequence>
<evidence type="ECO:0000256" key="1">
    <source>
        <dbReference type="SAM" id="Coils"/>
    </source>
</evidence>
<protein>
    <recommendedName>
        <fullName evidence="5">Peptide zinc metalloprotease protein</fullName>
    </recommendedName>
</protein>
<keyword evidence="1" id="KW-0175">Coiled coil</keyword>
<evidence type="ECO:0000313" key="3">
    <source>
        <dbReference type="EMBL" id="UTW12753.1"/>
    </source>
</evidence>
<dbReference type="EMBL" id="CP073347">
    <property type="protein sequence ID" value="UTW12753.1"/>
    <property type="molecule type" value="Genomic_DNA"/>
</dbReference>
<dbReference type="SUPFAM" id="SSF111369">
    <property type="entry name" value="HlyD-like secretion proteins"/>
    <property type="match status" value="1"/>
</dbReference>
<name>A0ABY5HMD5_9GAMM</name>
<feature type="transmembrane region" description="Helical" evidence="2">
    <location>
        <begin position="374"/>
        <end position="392"/>
    </location>
</feature>
<evidence type="ECO:0008006" key="5">
    <source>
        <dbReference type="Google" id="ProtNLM"/>
    </source>
</evidence>
<evidence type="ECO:0000313" key="4">
    <source>
        <dbReference type="Proteomes" id="UP001058461"/>
    </source>
</evidence>
<feature type="coiled-coil region" evidence="1">
    <location>
        <begin position="484"/>
        <end position="543"/>
    </location>
</feature>
<dbReference type="InterPro" id="IPR001193">
    <property type="entry name" value="MBTPS2"/>
</dbReference>
<dbReference type="PANTHER" id="PTHR13325">
    <property type="entry name" value="PROTEASE M50 MEMBRANE-BOUND TRANSCRIPTION FACTOR SITE 2 PROTEASE"/>
    <property type="match status" value="1"/>
</dbReference>
<organism evidence="3 4">
    <name type="scientific">Marinobacterium rhizophilum</name>
    <dbReference type="NCBI Taxonomy" id="420402"/>
    <lineage>
        <taxon>Bacteria</taxon>
        <taxon>Pseudomonadati</taxon>
        <taxon>Pseudomonadota</taxon>
        <taxon>Gammaproteobacteria</taxon>
        <taxon>Oceanospirillales</taxon>
        <taxon>Oceanospirillaceae</taxon>
        <taxon>Marinobacterium</taxon>
    </lineage>
</organism>
<dbReference type="PANTHER" id="PTHR13325:SF3">
    <property type="entry name" value="MEMBRANE-BOUND TRANSCRIPTION FACTOR SITE-2 PROTEASE"/>
    <property type="match status" value="1"/>
</dbReference>
<proteinExistence type="predicted"/>
<keyword evidence="2" id="KW-0472">Membrane</keyword>
<gene>
    <name evidence="3" type="ORF">KDW95_03485</name>
</gene>
<evidence type="ECO:0000256" key="2">
    <source>
        <dbReference type="SAM" id="Phobius"/>
    </source>
</evidence>
<dbReference type="RefSeq" id="WP_255854878.1">
    <property type="nucleotide sequence ID" value="NZ_CP073347.1"/>
</dbReference>
<keyword evidence="4" id="KW-1185">Reference proteome</keyword>
<accession>A0ABY5HMD5</accession>
<keyword evidence="2" id="KW-1133">Transmembrane helix</keyword>
<feature type="transmembrane region" description="Helical" evidence="2">
    <location>
        <begin position="347"/>
        <end position="368"/>
    </location>
</feature>
<feature type="transmembrane region" description="Helical" evidence="2">
    <location>
        <begin position="413"/>
        <end position="432"/>
    </location>
</feature>